<protein>
    <submittedName>
        <fullName evidence="3">TctA family transporter</fullName>
    </submittedName>
</protein>
<feature type="transmembrane region" description="Helical" evidence="1">
    <location>
        <begin position="6"/>
        <end position="26"/>
    </location>
</feature>
<keyword evidence="1" id="KW-0472">Membrane</keyword>
<dbReference type="RefSeq" id="WP_179662356.1">
    <property type="nucleotide sequence ID" value="NZ_JACCBG010000001.1"/>
</dbReference>
<feature type="transmembrane region" description="Helical" evidence="1">
    <location>
        <begin position="678"/>
        <end position="695"/>
    </location>
</feature>
<name>A0A7Y9E3Y9_9ACTN</name>
<dbReference type="Proteomes" id="UP000535511">
    <property type="component" value="Unassembled WGS sequence"/>
</dbReference>
<feature type="transmembrane region" description="Helical" evidence="1">
    <location>
        <begin position="637"/>
        <end position="666"/>
    </location>
</feature>
<feature type="transmembrane region" description="Helical" evidence="1">
    <location>
        <begin position="410"/>
        <end position="427"/>
    </location>
</feature>
<dbReference type="Pfam" id="PF01970">
    <property type="entry name" value="TctA"/>
    <property type="match status" value="1"/>
</dbReference>
<dbReference type="EMBL" id="JACCBG010000001">
    <property type="protein sequence ID" value="NYD40471.1"/>
    <property type="molecule type" value="Genomic_DNA"/>
</dbReference>
<feature type="transmembrane region" description="Helical" evidence="1">
    <location>
        <begin position="167"/>
        <end position="189"/>
    </location>
</feature>
<feature type="domain" description="DUF112" evidence="2">
    <location>
        <begin position="18"/>
        <end position="437"/>
    </location>
</feature>
<feature type="transmembrane region" description="Helical" evidence="1">
    <location>
        <begin position="33"/>
        <end position="53"/>
    </location>
</feature>
<sequence>MFDAAMSALAGFANPGTLLMLAIGVLAGLAMGVLPGLGGTAAVGILLPFVITLPPQQSLAILIGAVAVVHHSDVITAILLRVPGSASAAVIMPDGHALARQGQAARALSLCFVSSMIGGVLGAVGLTFSIPIAEPLVLAFGSPELFMLTVLGISLAALLSQGNMLKGLVGAALGLLIGMIGAAPAAATYRFSFGADSLLDGVGLVPLALGLFGLAEIAHMVARKSAVAEKLEVGDGWLQGAREALREWKMMLRGVFVGMWAGVLPGLGATAGTYIAYGQAAATASREERKSYGHGNTRGLVAAESAANSVEAGDLIPTLLFGIPGGAPAALLLGALLAYGIQPGPQMITDHLDVMYTVVWSFAIASVVGSVVCFFLAKPLARLSYVPFQYLAPGLLLIMFAAAYSDSTQFGGIVAMLVLGAIGFAMRAADFPRAPLLIGFILSVPLERYYFLTSNLYTTGEWMSRPLVIAMMVILAIPLVLVPVRRMRARSSERQGATSGPLEAGELVPAELAVAGARISGESGAGGSDRTAFLSATDRTAAVLDEHDGPAGEAASGEGALAKSIWPLLFGLATLAAFVTAFVVAQDYPSRARLAPALVTLLGMVLTAVLVVREGVAVWRGRRRERAWNREVSQTAVAFGWLVLFVVLVNFLGFVVGTLVFVPLFLLAVARLGAVKTGVYTVGAVALLVIGYLYGNFDLPAGTLLPLLPGFQV</sequence>
<accession>A0A7Y9E3Y9</accession>
<dbReference type="AlphaFoldDB" id="A0A7Y9E3Y9"/>
<comment type="caution">
    <text evidence="3">The sequence shown here is derived from an EMBL/GenBank/DDBJ whole genome shotgun (WGS) entry which is preliminary data.</text>
</comment>
<feature type="transmembrane region" description="Helical" evidence="1">
    <location>
        <begin position="201"/>
        <end position="222"/>
    </location>
</feature>
<feature type="transmembrane region" description="Helical" evidence="1">
    <location>
        <begin position="107"/>
        <end position="130"/>
    </location>
</feature>
<feature type="transmembrane region" description="Helical" evidence="1">
    <location>
        <begin position="383"/>
        <end position="404"/>
    </location>
</feature>
<feature type="transmembrane region" description="Helical" evidence="1">
    <location>
        <begin position="565"/>
        <end position="585"/>
    </location>
</feature>
<feature type="transmembrane region" description="Helical" evidence="1">
    <location>
        <begin position="597"/>
        <end position="616"/>
    </location>
</feature>
<organism evidence="3 4">
    <name type="scientific">Nocardioides panaciterrulae</name>
    <dbReference type="NCBI Taxonomy" id="661492"/>
    <lineage>
        <taxon>Bacteria</taxon>
        <taxon>Bacillati</taxon>
        <taxon>Actinomycetota</taxon>
        <taxon>Actinomycetes</taxon>
        <taxon>Propionibacteriales</taxon>
        <taxon>Nocardioidaceae</taxon>
        <taxon>Nocardioides</taxon>
    </lineage>
</organism>
<keyword evidence="1" id="KW-1133">Transmembrane helix</keyword>
<evidence type="ECO:0000313" key="3">
    <source>
        <dbReference type="EMBL" id="NYD40471.1"/>
    </source>
</evidence>
<reference evidence="3 4" key="1">
    <citation type="submission" date="2020-07" db="EMBL/GenBank/DDBJ databases">
        <title>Sequencing the genomes of 1000 actinobacteria strains.</title>
        <authorList>
            <person name="Klenk H.-P."/>
        </authorList>
    </citation>
    <scope>NUCLEOTIDE SEQUENCE [LARGE SCALE GENOMIC DNA]</scope>
    <source>
        <strain evidence="3 4">DSM 21350</strain>
    </source>
</reference>
<keyword evidence="4" id="KW-1185">Reference proteome</keyword>
<evidence type="ECO:0000313" key="4">
    <source>
        <dbReference type="Proteomes" id="UP000535511"/>
    </source>
</evidence>
<dbReference type="PANTHER" id="PTHR35342">
    <property type="entry name" value="TRICARBOXYLIC TRANSPORT PROTEIN"/>
    <property type="match status" value="1"/>
</dbReference>
<feature type="transmembrane region" description="Helical" evidence="1">
    <location>
        <begin position="59"/>
        <end position="82"/>
    </location>
</feature>
<dbReference type="PANTHER" id="PTHR35342:SF5">
    <property type="entry name" value="TRICARBOXYLIC TRANSPORT PROTEIN"/>
    <property type="match status" value="1"/>
</dbReference>
<feature type="transmembrane region" description="Helical" evidence="1">
    <location>
        <begin position="463"/>
        <end position="484"/>
    </location>
</feature>
<evidence type="ECO:0000256" key="1">
    <source>
        <dbReference type="SAM" id="Phobius"/>
    </source>
</evidence>
<gene>
    <name evidence="3" type="ORF">BJZ21_000554</name>
</gene>
<feature type="transmembrane region" description="Helical" evidence="1">
    <location>
        <begin position="354"/>
        <end position="376"/>
    </location>
</feature>
<feature type="transmembrane region" description="Helical" evidence="1">
    <location>
        <begin position="136"/>
        <end position="160"/>
    </location>
</feature>
<proteinExistence type="predicted"/>
<evidence type="ECO:0000259" key="2">
    <source>
        <dbReference type="Pfam" id="PF01970"/>
    </source>
</evidence>
<dbReference type="InterPro" id="IPR002823">
    <property type="entry name" value="DUF112_TM"/>
</dbReference>
<keyword evidence="1" id="KW-0812">Transmembrane</keyword>
<feature type="transmembrane region" description="Helical" evidence="1">
    <location>
        <begin position="319"/>
        <end position="342"/>
    </location>
</feature>